<proteinExistence type="predicted"/>
<comment type="caution">
    <text evidence="2">The sequence shown here is derived from an EMBL/GenBank/DDBJ whole genome shotgun (WGS) entry which is preliminary data.</text>
</comment>
<evidence type="ECO:0000256" key="1">
    <source>
        <dbReference type="SAM" id="SignalP"/>
    </source>
</evidence>
<gene>
    <name evidence="2" type="ORF">JETT_1238</name>
</gene>
<protein>
    <submittedName>
        <fullName evidence="2">Uncharacterized protein</fullName>
    </submittedName>
</protein>
<dbReference type="AlphaFoldDB" id="A0A533QCM8"/>
<dbReference type="Proteomes" id="UP000319783">
    <property type="component" value="Unassembled WGS sequence"/>
</dbReference>
<organism evidence="2 3">
    <name type="scientific">Candidatus Jettenia ecosi</name>
    <dbReference type="NCBI Taxonomy" id="2494326"/>
    <lineage>
        <taxon>Bacteria</taxon>
        <taxon>Pseudomonadati</taxon>
        <taxon>Planctomycetota</taxon>
        <taxon>Candidatus Brocadiia</taxon>
        <taxon>Candidatus Brocadiales</taxon>
        <taxon>Candidatus Brocadiaceae</taxon>
        <taxon>Candidatus Jettenia</taxon>
    </lineage>
</organism>
<reference evidence="2 3" key="1">
    <citation type="submission" date="2019-04" db="EMBL/GenBank/DDBJ databases">
        <title>Genome of a novel bacterium Candidatus Jettenia ecosi reconstructed from metagenome of an anammox bioreactor.</title>
        <authorList>
            <person name="Mardanov A.V."/>
            <person name="Beletsky A.V."/>
            <person name="Ravin N.V."/>
            <person name="Botchkova E.A."/>
            <person name="Litti Y.V."/>
            <person name="Nozhevnikova A.N."/>
        </authorList>
    </citation>
    <scope>NUCLEOTIDE SEQUENCE [LARGE SCALE GENOMIC DNA]</scope>
    <source>
        <strain evidence="2">J2</strain>
    </source>
</reference>
<keyword evidence="1" id="KW-0732">Signal</keyword>
<evidence type="ECO:0000313" key="2">
    <source>
        <dbReference type="EMBL" id="TLD42495.1"/>
    </source>
</evidence>
<feature type="chain" id="PRO_5021699352" evidence="1">
    <location>
        <begin position="26"/>
        <end position="181"/>
    </location>
</feature>
<feature type="signal peptide" evidence="1">
    <location>
        <begin position="1"/>
        <end position="25"/>
    </location>
</feature>
<name>A0A533QCM8_9BACT</name>
<dbReference type="EMBL" id="SULG01000019">
    <property type="protein sequence ID" value="TLD42495.1"/>
    <property type="molecule type" value="Genomic_DNA"/>
</dbReference>
<evidence type="ECO:0000313" key="3">
    <source>
        <dbReference type="Proteomes" id="UP000319783"/>
    </source>
</evidence>
<accession>A0A533QCM8</accession>
<sequence length="181" mass="20075">MVKKGLYFATGMLCIFVSITQSVFAAWDKPCDKRQILEAYWCDACKDVREFNECSEIGYIWDFAKHRAEGDKTHTDLPTCWACQKIAYSCVNTNCKKYGVCLPAPGACDECGDDITSKKVWSRTLFKCSKCGKESPEPGKGFTTMKGRYAPQIEKSGDCETCGVPLEIVCTKSGTCPHVGK</sequence>